<comment type="caution">
    <text evidence="2">The sequence shown here is derived from an EMBL/GenBank/DDBJ whole genome shotgun (WGS) entry which is preliminary data.</text>
</comment>
<reference evidence="2 3" key="1">
    <citation type="submission" date="2014-11" db="EMBL/GenBank/DDBJ databases">
        <title>Genomics and ecophysiology of heterotrophic nitrogen fixing bacteria isolated from estuarine surface water.</title>
        <authorList>
            <person name="Bentzon-Tilia M."/>
            <person name="Severin I."/>
            <person name="Hansen L.H."/>
            <person name="Riemann L."/>
        </authorList>
    </citation>
    <scope>NUCLEOTIDE SEQUENCE [LARGE SCALE GENOMIC DNA]</scope>
    <source>
        <strain evidence="2 3">BAL398</strain>
    </source>
</reference>
<gene>
    <name evidence="2" type="ORF">OO17_13345</name>
</gene>
<feature type="transmembrane region" description="Helical" evidence="1">
    <location>
        <begin position="79"/>
        <end position="97"/>
    </location>
</feature>
<evidence type="ECO:0000313" key="3">
    <source>
        <dbReference type="Proteomes" id="UP000032515"/>
    </source>
</evidence>
<protein>
    <submittedName>
        <fullName evidence="2">Membrane protein</fullName>
    </submittedName>
</protein>
<feature type="transmembrane region" description="Helical" evidence="1">
    <location>
        <begin position="7"/>
        <end position="28"/>
    </location>
</feature>
<keyword evidence="1" id="KW-1133">Transmembrane helix</keyword>
<dbReference type="AlphaFoldDB" id="A0A0D7EN76"/>
<keyword evidence="1" id="KW-0472">Membrane</keyword>
<dbReference type="OrthoDB" id="7365954at2"/>
<dbReference type="RefSeq" id="WP_044411409.1">
    <property type="nucleotide sequence ID" value="NZ_JXXE01000266.1"/>
</dbReference>
<name>A0A0D7EN76_RHOPL</name>
<keyword evidence="1" id="KW-0812">Transmembrane</keyword>
<evidence type="ECO:0000256" key="1">
    <source>
        <dbReference type="SAM" id="Phobius"/>
    </source>
</evidence>
<evidence type="ECO:0000313" key="2">
    <source>
        <dbReference type="EMBL" id="KIZ42228.1"/>
    </source>
</evidence>
<feature type="transmembrane region" description="Helical" evidence="1">
    <location>
        <begin position="48"/>
        <end position="67"/>
    </location>
</feature>
<proteinExistence type="predicted"/>
<dbReference type="Proteomes" id="UP000032515">
    <property type="component" value="Unassembled WGS sequence"/>
</dbReference>
<dbReference type="EMBL" id="JXXE01000266">
    <property type="protein sequence ID" value="KIZ42228.1"/>
    <property type="molecule type" value="Genomic_DNA"/>
</dbReference>
<dbReference type="PATRIC" id="fig|1076.23.peg.2774"/>
<sequence length="109" mass="11558">MPCQHDLSYLFGGAVLANAIPHLVSGLLGQPFQTPFAKPRGQGRSSAIVNVVWGFLNLALSYVLLCRVGDFDLHASDQIMAAAAGALAISLMLAWWFGRFNGGNTPSAL</sequence>
<organism evidence="2 3">
    <name type="scientific">Rhodopseudomonas palustris</name>
    <dbReference type="NCBI Taxonomy" id="1076"/>
    <lineage>
        <taxon>Bacteria</taxon>
        <taxon>Pseudomonadati</taxon>
        <taxon>Pseudomonadota</taxon>
        <taxon>Alphaproteobacteria</taxon>
        <taxon>Hyphomicrobiales</taxon>
        <taxon>Nitrobacteraceae</taxon>
        <taxon>Rhodopseudomonas</taxon>
    </lineage>
</organism>
<accession>A0A0D7EN76</accession>